<dbReference type="EMBL" id="CYYK01000004">
    <property type="protein sequence ID" value="CUN97100.1"/>
    <property type="molecule type" value="Genomic_DNA"/>
</dbReference>
<evidence type="ECO:0000313" key="3">
    <source>
        <dbReference type="EMBL" id="CUN97100.1"/>
    </source>
</evidence>
<dbReference type="CDD" id="cd17933">
    <property type="entry name" value="DEXSc_RecD-like"/>
    <property type="match status" value="1"/>
</dbReference>
<dbReference type="InterPro" id="IPR027785">
    <property type="entry name" value="UvrD-like_helicase_C"/>
</dbReference>
<keyword evidence="2" id="KW-0347">Helicase</keyword>
<evidence type="ECO:0000313" key="4">
    <source>
        <dbReference type="EMBL" id="MRZ50650.1"/>
    </source>
</evidence>
<evidence type="ECO:0000313" key="6">
    <source>
        <dbReference type="Proteomes" id="UP000095455"/>
    </source>
</evidence>
<name>A0A173TN84_PARDI</name>
<feature type="domain" description="UvrD-like helicase C-terminal" evidence="1">
    <location>
        <begin position="412"/>
        <end position="463"/>
    </location>
</feature>
<dbReference type="InterPro" id="IPR027417">
    <property type="entry name" value="P-loop_NTPase"/>
</dbReference>
<dbReference type="Proteomes" id="UP000095591">
    <property type="component" value="Unassembled WGS sequence"/>
</dbReference>
<accession>A0A173TN84</accession>
<dbReference type="Proteomes" id="UP000441609">
    <property type="component" value="Unassembled WGS sequence"/>
</dbReference>
<protein>
    <submittedName>
        <fullName evidence="4">AAA family ATPase</fullName>
    </submittedName>
    <submittedName>
        <fullName evidence="2">Conjugal transfer nickase/helicase TraI</fullName>
    </submittedName>
</protein>
<proteinExistence type="predicted"/>
<dbReference type="GO" id="GO:0004386">
    <property type="term" value="F:helicase activity"/>
    <property type="evidence" value="ECO:0007669"/>
    <property type="project" value="UniProtKB-KW"/>
</dbReference>
<dbReference type="Pfam" id="PF13604">
    <property type="entry name" value="AAA_30"/>
    <property type="match status" value="1"/>
</dbReference>
<keyword evidence="2" id="KW-0547">Nucleotide-binding</keyword>
<evidence type="ECO:0000313" key="9">
    <source>
        <dbReference type="Proteomes" id="UP000441609"/>
    </source>
</evidence>
<dbReference type="Pfam" id="PF13538">
    <property type="entry name" value="UvrD_C_2"/>
    <property type="match status" value="1"/>
</dbReference>
<evidence type="ECO:0000313" key="7">
    <source>
        <dbReference type="Proteomes" id="UP000095591"/>
    </source>
</evidence>
<keyword evidence="2" id="KW-0378">Hydrolase</keyword>
<dbReference type="RefSeq" id="WP_036632366.1">
    <property type="nucleotide sequence ID" value="NZ_CABMKT010000001.1"/>
</dbReference>
<dbReference type="EMBL" id="WKMO01000003">
    <property type="protein sequence ID" value="MSB72495.1"/>
    <property type="molecule type" value="Genomic_DNA"/>
</dbReference>
<sequence>MINSYISQQIERNFPYKPTDDQFLALHTLTEFLLSEEPDSLLLMKGYAGTGKTSLVGALVKTLNELKQKTFLLAPTGRAAKVFSGYAGQKAYTIHKKIYRQRAFSNEPTGFMPADNLHKDTLFIVDEASMIANEGLDSFVFGSGRLLDDLIQYVYSGENCRLILMGDVAQLPPVMQTESPALNPEILRGYNLQVWEIALTQVVRQSEDSGILFNATRLRDALRNHTVEIFPKLQLKGFSDFTKVNGDELIEEISSAYSRDGMEETMIISRSNKRATIYNNGIRNRILYREEELSSGDHLMVAKNNYYWTANCKEMDFIANGEIIQVMRVRRVTEMYGFRFADITARFQDYDLEIDLKILLDTLQTDSPALPKELNDKLFYTILEDYEDIPSKAGKMKKMKVDPHYNVVQVKYAYAVTCHKAQGGQWMNVFLDIGYITEEMLGEDFYRWLYTAFTRATHHLYLVNLPDEFVE</sequence>
<dbReference type="Gene3D" id="3.40.50.300">
    <property type="entry name" value="P-loop containing nucleotide triphosphate hydrolases"/>
    <property type="match status" value="2"/>
</dbReference>
<dbReference type="EMBL" id="WKMC01000006">
    <property type="protein sequence ID" value="MRZ50650.1"/>
    <property type="molecule type" value="Genomic_DNA"/>
</dbReference>
<organism evidence="2 7">
    <name type="scientific">Parabacteroides distasonis</name>
    <dbReference type="NCBI Taxonomy" id="823"/>
    <lineage>
        <taxon>Bacteria</taxon>
        <taxon>Pseudomonadati</taxon>
        <taxon>Bacteroidota</taxon>
        <taxon>Bacteroidia</taxon>
        <taxon>Bacteroidales</taxon>
        <taxon>Tannerellaceae</taxon>
        <taxon>Parabacteroides</taxon>
    </lineage>
</organism>
<dbReference type="EMBL" id="CYXP01000003">
    <property type="protein sequence ID" value="CUN03467.1"/>
    <property type="molecule type" value="Genomic_DNA"/>
</dbReference>
<reference evidence="8 9" key="2">
    <citation type="journal article" date="2019" name="Nat. Med.">
        <title>A library of human gut bacterial isolates paired with longitudinal multiomics data enables mechanistic microbiome research.</title>
        <authorList>
            <person name="Poyet M."/>
            <person name="Groussin M."/>
            <person name="Gibbons S.M."/>
            <person name="Avila-Pacheco J."/>
            <person name="Jiang X."/>
            <person name="Kearney S.M."/>
            <person name="Perrotta A.R."/>
            <person name="Berdy B."/>
            <person name="Zhao S."/>
            <person name="Lieberman T.D."/>
            <person name="Swanson P.K."/>
            <person name="Smith M."/>
            <person name="Roesemann S."/>
            <person name="Alexander J.E."/>
            <person name="Rich S.A."/>
            <person name="Livny J."/>
            <person name="Vlamakis H."/>
            <person name="Clish C."/>
            <person name="Bullock K."/>
            <person name="Deik A."/>
            <person name="Scott J."/>
            <person name="Pierce K.A."/>
            <person name="Xavier R.J."/>
            <person name="Alm E.J."/>
        </authorList>
    </citation>
    <scope>NUCLEOTIDE SEQUENCE [LARGE SCALE GENOMIC DNA]</scope>
    <source>
        <strain evidence="5 9">BIOML-A20</strain>
        <strain evidence="4 8">BIOML-A32</strain>
    </source>
</reference>
<dbReference type="SUPFAM" id="SSF52540">
    <property type="entry name" value="P-loop containing nucleoside triphosphate hydrolases"/>
    <property type="match status" value="1"/>
</dbReference>
<evidence type="ECO:0000313" key="5">
    <source>
        <dbReference type="EMBL" id="MSB72495.1"/>
    </source>
</evidence>
<dbReference type="AlphaFoldDB" id="A0A173TN84"/>
<keyword evidence="2" id="KW-0067">ATP-binding</keyword>
<reference evidence="6 7" key="1">
    <citation type="submission" date="2015-09" db="EMBL/GenBank/DDBJ databases">
        <authorList>
            <consortium name="Pathogen Informatics"/>
        </authorList>
    </citation>
    <scope>NUCLEOTIDE SEQUENCE [LARGE SCALE GENOMIC DNA]</scope>
    <source>
        <strain evidence="3 6">2789STDY5608822</strain>
        <strain evidence="2 7">2789STDY5608872</strain>
    </source>
</reference>
<dbReference type="CDD" id="cd18809">
    <property type="entry name" value="SF1_C_RecD"/>
    <property type="match status" value="1"/>
</dbReference>
<evidence type="ECO:0000313" key="2">
    <source>
        <dbReference type="EMBL" id="CUN03467.1"/>
    </source>
</evidence>
<evidence type="ECO:0000259" key="1">
    <source>
        <dbReference type="Pfam" id="PF13538"/>
    </source>
</evidence>
<dbReference type="Proteomes" id="UP000095455">
    <property type="component" value="Unassembled WGS sequence"/>
</dbReference>
<gene>
    <name evidence="3" type="ORF">ERS852380_01331</name>
    <name evidence="2" type="ORF">ERS852429_01631</name>
    <name evidence="4" type="ORF">GKD66_10540</name>
    <name evidence="5" type="ORF">GKD70_04180</name>
</gene>
<evidence type="ECO:0000313" key="8">
    <source>
        <dbReference type="Proteomes" id="UP000441358"/>
    </source>
</evidence>
<dbReference type="Proteomes" id="UP000441358">
    <property type="component" value="Unassembled WGS sequence"/>
</dbReference>